<dbReference type="Proteomes" id="UP000755585">
    <property type="component" value="Unassembled WGS sequence"/>
</dbReference>
<accession>A0ABS4UYV6</accession>
<sequence>MDDSDLDLLTLWAAATHLAVETYTSPRLVIDSPVPGSGKTTCLEHLERLCFHPVQMASLSSPALLVRMLDKGLRTILIDEADRSLNPDMDGVGELLAILNSGYKRGGTRPVLTPVKGGGWDAVEMSTYSPVAMAGNNPNLPDDTRSRSIRVLLMPDINGEAEDSDWEMNEAEVLDIAEHLRDWVDTVRDMVRENRPPLPVEIRGRAKERWFPLKRVAAAAGGQWPDLVDQMAVRDIRRIEIEREEGIMQEKPAIVLLRHICEVWEPGATFTPTEHLLYKLIDVHPDAWDVAPARPKALTAQRMGRMLVNSFNIHSARPDTNGKRGYVSTDLDPVLRRFGMTLPGKPDEPADLAELDGPWTAISVELGATEIR</sequence>
<keyword evidence="3" id="KW-1185">Reference proteome</keyword>
<proteinExistence type="predicted"/>
<reference evidence="2 3" key="1">
    <citation type="submission" date="2021-03" db="EMBL/GenBank/DDBJ databases">
        <title>Sequencing the genomes of 1000 actinobacteria strains.</title>
        <authorList>
            <person name="Klenk H.-P."/>
        </authorList>
    </citation>
    <scope>NUCLEOTIDE SEQUENCE [LARGE SCALE GENOMIC DNA]</scope>
    <source>
        <strain evidence="2 3">DSM 18824</strain>
    </source>
</reference>
<dbReference type="InterPro" id="IPR027417">
    <property type="entry name" value="P-loop_NTPase"/>
</dbReference>
<dbReference type="EMBL" id="JAGINT010000002">
    <property type="protein sequence ID" value="MBP2356836.1"/>
    <property type="molecule type" value="Genomic_DNA"/>
</dbReference>
<name>A0ABS4UYV6_9ACTN</name>
<evidence type="ECO:0000259" key="1">
    <source>
        <dbReference type="Pfam" id="PF12307"/>
    </source>
</evidence>
<evidence type="ECO:0000313" key="3">
    <source>
        <dbReference type="Proteomes" id="UP000755585"/>
    </source>
</evidence>
<dbReference type="InterPro" id="IPR022081">
    <property type="entry name" value="DUF3631"/>
</dbReference>
<evidence type="ECO:0000313" key="2">
    <source>
        <dbReference type="EMBL" id="MBP2356836.1"/>
    </source>
</evidence>
<dbReference type="Pfam" id="PF12307">
    <property type="entry name" value="DUF3631"/>
    <property type="match status" value="1"/>
</dbReference>
<comment type="caution">
    <text evidence="2">The sequence shown here is derived from an EMBL/GenBank/DDBJ whole genome shotgun (WGS) entry which is preliminary data.</text>
</comment>
<protein>
    <recommendedName>
        <fullName evidence="1">DUF3631 domain-containing protein</fullName>
    </recommendedName>
</protein>
<dbReference type="RefSeq" id="WP_209699284.1">
    <property type="nucleotide sequence ID" value="NZ_BAAAVU010000004.1"/>
</dbReference>
<feature type="domain" description="DUF3631" evidence="1">
    <location>
        <begin position="168"/>
        <end position="333"/>
    </location>
</feature>
<dbReference type="SUPFAM" id="SSF52540">
    <property type="entry name" value="P-loop containing nucleoside triphosphate hydrolases"/>
    <property type="match status" value="1"/>
</dbReference>
<organism evidence="2 3">
    <name type="scientific">Kribbella aluminosa</name>
    <dbReference type="NCBI Taxonomy" id="416017"/>
    <lineage>
        <taxon>Bacteria</taxon>
        <taxon>Bacillati</taxon>
        <taxon>Actinomycetota</taxon>
        <taxon>Actinomycetes</taxon>
        <taxon>Propionibacteriales</taxon>
        <taxon>Kribbellaceae</taxon>
        <taxon>Kribbella</taxon>
    </lineage>
</organism>
<gene>
    <name evidence="2" type="ORF">JOF29_007946</name>
</gene>